<organism evidence="1 2">
    <name type="scientific">Rhododendron molle</name>
    <name type="common">Chinese azalea</name>
    <name type="synonym">Azalea mollis</name>
    <dbReference type="NCBI Taxonomy" id="49168"/>
    <lineage>
        <taxon>Eukaryota</taxon>
        <taxon>Viridiplantae</taxon>
        <taxon>Streptophyta</taxon>
        <taxon>Embryophyta</taxon>
        <taxon>Tracheophyta</taxon>
        <taxon>Spermatophyta</taxon>
        <taxon>Magnoliopsida</taxon>
        <taxon>eudicotyledons</taxon>
        <taxon>Gunneridae</taxon>
        <taxon>Pentapetalae</taxon>
        <taxon>asterids</taxon>
        <taxon>Ericales</taxon>
        <taxon>Ericaceae</taxon>
        <taxon>Ericoideae</taxon>
        <taxon>Rhodoreae</taxon>
        <taxon>Rhododendron</taxon>
    </lineage>
</organism>
<evidence type="ECO:0000313" key="1">
    <source>
        <dbReference type="EMBL" id="KAI8552828.1"/>
    </source>
</evidence>
<sequence>MVYQVAWLYGGIQMLNYVLRRKAITSSMKYQPTESWNISFVYGGPAIKDKEGVWDQFRALSTCLHGPWVCLGDFSDISSIAKKQDPKLAKPARPFRFESMWTGGVWRYGHNSGGSSRHSNSTSIKQSLLRSPKKIDIRG</sequence>
<accession>A0ACC0NHJ4</accession>
<dbReference type="Proteomes" id="UP001062846">
    <property type="component" value="Chromosome 6"/>
</dbReference>
<keyword evidence="2" id="KW-1185">Reference proteome</keyword>
<comment type="caution">
    <text evidence="1">The sequence shown here is derived from an EMBL/GenBank/DDBJ whole genome shotgun (WGS) entry which is preliminary data.</text>
</comment>
<proteinExistence type="predicted"/>
<dbReference type="EMBL" id="CM046393">
    <property type="protein sequence ID" value="KAI8552828.1"/>
    <property type="molecule type" value="Genomic_DNA"/>
</dbReference>
<protein>
    <submittedName>
        <fullName evidence="1">Uncharacterized protein</fullName>
    </submittedName>
</protein>
<name>A0ACC0NHJ4_RHOML</name>
<gene>
    <name evidence="1" type="ORF">RHMOL_Rhmol06G0298600</name>
</gene>
<evidence type="ECO:0000313" key="2">
    <source>
        <dbReference type="Proteomes" id="UP001062846"/>
    </source>
</evidence>
<reference evidence="1" key="1">
    <citation type="submission" date="2022-02" db="EMBL/GenBank/DDBJ databases">
        <title>Plant Genome Project.</title>
        <authorList>
            <person name="Zhang R.-G."/>
        </authorList>
    </citation>
    <scope>NUCLEOTIDE SEQUENCE</scope>
    <source>
        <strain evidence="1">AT1</strain>
    </source>
</reference>